<dbReference type="GO" id="GO:0055085">
    <property type="term" value="P:transmembrane transport"/>
    <property type="evidence" value="ECO:0007669"/>
    <property type="project" value="InterPro"/>
</dbReference>
<dbReference type="HOGENOM" id="CLU_096130_0_0_0"/>
<dbReference type="KEGG" id="saf:SULAZ_0927"/>
<dbReference type="PANTHER" id="PTHR30477:SF19">
    <property type="entry name" value="METAL ABC TRANSPORTER PERMEASE"/>
    <property type="match status" value="1"/>
</dbReference>
<keyword evidence="9" id="KW-1185">Reference proteome</keyword>
<dbReference type="Pfam" id="PF00950">
    <property type="entry name" value="ABC-3"/>
    <property type="match status" value="1"/>
</dbReference>
<dbReference type="InterPro" id="IPR001626">
    <property type="entry name" value="ABC_TroCD"/>
</dbReference>
<keyword evidence="4 7" id="KW-1133">Transmembrane helix</keyword>
<gene>
    <name evidence="8" type="ordered locus">SULAZ_0927</name>
</gene>
<evidence type="ECO:0000256" key="1">
    <source>
        <dbReference type="ARBA" id="ARBA00004141"/>
    </source>
</evidence>
<feature type="transmembrane region" description="Helical" evidence="7">
    <location>
        <begin position="83"/>
        <end position="103"/>
    </location>
</feature>
<evidence type="ECO:0000313" key="9">
    <source>
        <dbReference type="Proteomes" id="UP000001369"/>
    </source>
</evidence>
<keyword evidence="5 7" id="KW-0472">Membrane</keyword>
<dbReference type="PANTHER" id="PTHR30477">
    <property type="entry name" value="ABC-TRANSPORTER METAL-BINDING PROTEIN"/>
    <property type="match status" value="1"/>
</dbReference>
<comment type="subcellular location">
    <subcellularLocation>
        <location evidence="6">Cell membrane</location>
        <topology evidence="6">Multi-pass membrane protein</topology>
    </subcellularLocation>
    <subcellularLocation>
        <location evidence="1">Membrane</location>
        <topology evidence="1">Multi-pass membrane protein</topology>
    </subcellularLocation>
</comment>
<dbReference type="Proteomes" id="UP000001369">
    <property type="component" value="Chromosome"/>
</dbReference>
<feature type="transmembrane region" description="Helical" evidence="7">
    <location>
        <begin position="177"/>
        <end position="194"/>
    </location>
</feature>
<dbReference type="STRING" id="204536.SULAZ_0927"/>
<proteinExistence type="inferred from homology"/>
<dbReference type="EMBL" id="CP001229">
    <property type="protein sequence ID" value="ACN98729.1"/>
    <property type="molecule type" value="Genomic_DNA"/>
</dbReference>
<dbReference type="AlphaFoldDB" id="C1DUW3"/>
<evidence type="ECO:0000313" key="8">
    <source>
        <dbReference type="EMBL" id="ACN98729.1"/>
    </source>
</evidence>
<name>C1DUW3_SULAA</name>
<reference evidence="8 9" key="1">
    <citation type="journal article" date="2009" name="J. Bacteriol.">
        <title>Complete and draft genome sequences of six members of the Aquificales.</title>
        <authorList>
            <person name="Reysenbach A.L."/>
            <person name="Hamamura N."/>
            <person name="Podar M."/>
            <person name="Griffiths E."/>
            <person name="Ferreira S."/>
            <person name="Hochstein R."/>
            <person name="Heidelberg J."/>
            <person name="Johnson J."/>
            <person name="Mead D."/>
            <person name="Pohorille A."/>
            <person name="Sarmiento M."/>
            <person name="Schweighofer K."/>
            <person name="Seshadri R."/>
            <person name="Voytek M.A."/>
        </authorList>
    </citation>
    <scope>NUCLEOTIDE SEQUENCE [LARGE SCALE GENOMIC DNA]</scope>
    <source>
        <strain evidence="9">Az-Fu1 / DSM 15241 / OCM 825</strain>
    </source>
</reference>
<organism evidence="8 9">
    <name type="scientific">Sulfurihydrogenibium azorense (strain DSM 15241 / OCM 825 / Az-Fu1)</name>
    <dbReference type="NCBI Taxonomy" id="204536"/>
    <lineage>
        <taxon>Bacteria</taxon>
        <taxon>Pseudomonadati</taxon>
        <taxon>Aquificota</taxon>
        <taxon>Aquificia</taxon>
        <taxon>Aquificales</taxon>
        <taxon>Hydrogenothermaceae</taxon>
        <taxon>Sulfurihydrogenibium</taxon>
    </lineage>
</organism>
<feature type="transmembrane region" description="Helical" evidence="7">
    <location>
        <begin position="31"/>
        <end position="51"/>
    </location>
</feature>
<evidence type="ECO:0000256" key="4">
    <source>
        <dbReference type="ARBA" id="ARBA00022989"/>
    </source>
</evidence>
<comment type="similarity">
    <text evidence="2 6">Belongs to the ABC-3 integral membrane protein family.</text>
</comment>
<evidence type="ECO:0000256" key="7">
    <source>
        <dbReference type="SAM" id="Phobius"/>
    </source>
</evidence>
<protein>
    <submittedName>
        <fullName evidence="8">Metal ion ABC transporter, permease</fullName>
    </submittedName>
</protein>
<dbReference type="eggNOG" id="COG1108">
    <property type="taxonomic scope" value="Bacteria"/>
</dbReference>
<sequence>MIELLIPPILLSFVLLLIHSYYGLQIIKRNIIFTDLAIGQMAALGVAISLYLFGGKYLYPVSLLFAVFTALLIAYINHKEKSLQEAFIGLIYALGISGVFIVMSKSPHGLEELNNLLAYDILFTSYGDILKVSILYLFIGLVLYFFVRKIEGFLKDVLFFTTFAITLTSSVKLAGVLVVFSILIAPSLIALKLFNKNHILYATAVGSLLILISIILSYNFDLPTGYTIVFINTLSALATILFKK</sequence>
<dbReference type="GO" id="GO:0010043">
    <property type="term" value="P:response to zinc ion"/>
    <property type="evidence" value="ECO:0007669"/>
    <property type="project" value="TreeGrafter"/>
</dbReference>
<evidence type="ECO:0000256" key="2">
    <source>
        <dbReference type="ARBA" id="ARBA00008034"/>
    </source>
</evidence>
<feature type="transmembrane region" description="Helical" evidence="7">
    <location>
        <begin position="57"/>
        <end position="76"/>
    </location>
</feature>
<evidence type="ECO:0000256" key="6">
    <source>
        <dbReference type="RuleBase" id="RU003943"/>
    </source>
</evidence>
<feature type="transmembrane region" description="Helical" evidence="7">
    <location>
        <begin position="224"/>
        <end position="242"/>
    </location>
</feature>
<accession>C1DUW3</accession>
<dbReference type="RefSeq" id="WP_012674050.1">
    <property type="nucleotide sequence ID" value="NC_012438.1"/>
</dbReference>
<evidence type="ECO:0000256" key="3">
    <source>
        <dbReference type="ARBA" id="ARBA00022692"/>
    </source>
</evidence>
<dbReference type="OrthoDB" id="14209at2"/>
<dbReference type="GO" id="GO:0043190">
    <property type="term" value="C:ATP-binding cassette (ABC) transporter complex"/>
    <property type="evidence" value="ECO:0007669"/>
    <property type="project" value="InterPro"/>
</dbReference>
<keyword evidence="6" id="KW-0813">Transport</keyword>
<dbReference type="SUPFAM" id="SSF81345">
    <property type="entry name" value="ABC transporter involved in vitamin B12 uptake, BtuC"/>
    <property type="match status" value="1"/>
</dbReference>
<keyword evidence="3 6" id="KW-0812">Transmembrane</keyword>
<feature type="transmembrane region" description="Helical" evidence="7">
    <location>
        <begin position="6"/>
        <end position="24"/>
    </location>
</feature>
<evidence type="ECO:0000256" key="5">
    <source>
        <dbReference type="ARBA" id="ARBA00023136"/>
    </source>
</evidence>
<feature type="transmembrane region" description="Helical" evidence="7">
    <location>
        <begin position="199"/>
        <end position="218"/>
    </location>
</feature>
<dbReference type="InterPro" id="IPR037294">
    <property type="entry name" value="ABC_BtuC-like"/>
</dbReference>
<feature type="transmembrane region" description="Helical" evidence="7">
    <location>
        <begin position="123"/>
        <end position="146"/>
    </location>
</feature>